<evidence type="ECO:0000256" key="2">
    <source>
        <dbReference type="ARBA" id="ARBA00011245"/>
    </source>
</evidence>
<dbReference type="InterPro" id="IPR000756">
    <property type="entry name" value="Diacylglycerol_kin_accessory"/>
</dbReference>
<evidence type="ECO:0000256" key="3">
    <source>
        <dbReference type="ARBA" id="ARBA00022679"/>
    </source>
</evidence>
<feature type="compositionally biased region" description="Acidic residues" evidence="11">
    <location>
        <begin position="494"/>
        <end position="506"/>
    </location>
</feature>
<evidence type="ECO:0000256" key="4">
    <source>
        <dbReference type="ARBA" id="ARBA00022741"/>
    </source>
</evidence>
<dbReference type="SMART" id="SM00045">
    <property type="entry name" value="DAGKa"/>
    <property type="match status" value="1"/>
</dbReference>
<feature type="domain" description="DAGKc" evidence="12">
    <location>
        <begin position="76"/>
        <end position="229"/>
    </location>
</feature>
<dbReference type="Pfam" id="PF00781">
    <property type="entry name" value="DAGK_cat"/>
    <property type="match status" value="1"/>
</dbReference>
<dbReference type="FunFam" id="2.60.200.40:FF:000007">
    <property type="entry name" value="diacylglycerol kinase"/>
    <property type="match status" value="1"/>
</dbReference>
<keyword evidence="6 9" id="KW-0611">Plant defense</keyword>
<evidence type="ECO:0000256" key="9">
    <source>
        <dbReference type="PIRNR" id="PIRNR030829"/>
    </source>
</evidence>
<dbReference type="FunFam" id="3.40.50.10330:FF:000016">
    <property type="entry name" value="Diacylglycerol kinase"/>
    <property type="match status" value="1"/>
</dbReference>
<dbReference type="SUPFAM" id="SSF111331">
    <property type="entry name" value="NAD kinase/diacylglycerol kinase-like"/>
    <property type="match status" value="1"/>
</dbReference>
<keyword evidence="14" id="KW-1185">Reference proteome</keyword>
<dbReference type="PROSITE" id="PS50146">
    <property type="entry name" value="DAGK"/>
    <property type="match status" value="1"/>
</dbReference>
<proteinExistence type="inferred from homology"/>
<comment type="caution">
    <text evidence="13">The sequence shown here is derived from an EMBL/GenBank/DDBJ whole genome shotgun (WGS) entry which is preliminary data.</text>
</comment>
<dbReference type="EC" id="2.7.1.107" evidence="9 10"/>
<dbReference type="Proteomes" id="UP000652761">
    <property type="component" value="Unassembled WGS sequence"/>
</dbReference>
<evidence type="ECO:0000259" key="12">
    <source>
        <dbReference type="PROSITE" id="PS50146"/>
    </source>
</evidence>
<comment type="subunit">
    <text evidence="2 9">Monomer.</text>
</comment>
<gene>
    <name evidence="13" type="ORF">Taro_018819</name>
</gene>
<comment type="catalytic activity">
    <reaction evidence="9 10">
        <text>a 1,2-diacyl-sn-glycerol + ATP = a 1,2-diacyl-sn-glycero-3-phosphate + ADP + H(+)</text>
        <dbReference type="Rhea" id="RHEA:10272"/>
        <dbReference type="ChEBI" id="CHEBI:15378"/>
        <dbReference type="ChEBI" id="CHEBI:17815"/>
        <dbReference type="ChEBI" id="CHEBI:30616"/>
        <dbReference type="ChEBI" id="CHEBI:58608"/>
        <dbReference type="ChEBI" id="CHEBI:456216"/>
        <dbReference type="EC" id="2.7.1.107"/>
    </reaction>
</comment>
<evidence type="ECO:0000256" key="5">
    <source>
        <dbReference type="ARBA" id="ARBA00022777"/>
    </source>
</evidence>
<evidence type="ECO:0000256" key="11">
    <source>
        <dbReference type="SAM" id="MobiDB-lite"/>
    </source>
</evidence>
<accession>A0A843USC1</accession>
<dbReference type="InterPro" id="IPR016961">
    <property type="entry name" value="Diacylglycerol_kinase_pln"/>
</dbReference>
<dbReference type="InterPro" id="IPR001206">
    <property type="entry name" value="Diacylglycerol_kinase_cat_dom"/>
</dbReference>
<keyword evidence="3 9" id="KW-0808">Transferase</keyword>
<dbReference type="PANTHER" id="PTHR11255">
    <property type="entry name" value="DIACYLGLYCEROL KINASE"/>
    <property type="match status" value="1"/>
</dbReference>
<evidence type="ECO:0000256" key="10">
    <source>
        <dbReference type="RuleBase" id="RU361128"/>
    </source>
</evidence>
<evidence type="ECO:0000313" key="13">
    <source>
        <dbReference type="EMBL" id="MQL86281.1"/>
    </source>
</evidence>
<dbReference type="InterPro" id="IPR037607">
    <property type="entry name" value="DGK"/>
</dbReference>
<dbReference type="OrthoDB" id="242257at2759"/>
<dbReference type="GO" id="GO:0016020">
    <property type="term" value="C:membrane"/>
    <property type="evidence" value="ECO:0007669"/>
    <property type="project" value="TreeGrafter"/>
</dbReference>
<name>A0A843USC1_COLES</name>
<dbReference type="PANTHER" id="PTHR11255:SF98">
    <property type="entry name" value="DIACYLGLYCEROL KINASE 5"/>
    <property type="match status" value="1"/>
</dbReference>
<evidence type="ECO:0000313" key="14">
    <source>
        <dbReference type="Proteomes" id="UP000652761"/>
    </source>
</evidence>
<keyword evidence="5 9" id="KW-0418">Kinase</keyword>
<evidence type="ECO:0000256" key="8">
    <source>
        <dbReference type="ARBA" id="ARBA00023016"/>
    </source>
</evidence>
<dbReference type="InterPro" id="IPR016064">
    <property type="entry name" value="NAD/diacylglycerol_kinase_sf"/>
</dbReference>
<dbReference type="PIRSF" id="PIRSF030829">
    <property type="entry name" value="Diacylglycerol_kinase_pln"/>
    <property type="match status" value="1"/>
</dbReference>
<dbReference type="Pfam" id="PF00609">
    <property type="entry name" value="DAGK_acc"/>
    <property type="match status" value="1"/>
</dbReference>
<dbReference type="AlphaFoldDB" id="A0A843USC1"/>
<dbReference type="GO" id="GO:0004143">
    <property type="term" value="F:ATP-dependent diacylglycerol kinase activity"/>
    <property type="evidence" value="ECO:0007669"/>
    <property type="project" value="UniProtKB-UniRule"/>
</dbReference>
<dbReference type="GO" id="GO:0005524">
    <property type="term" value="F:ATP binding"/>
    <property type="evidence" value="ECO:0007669"/>
    <property type="project" value="UniProtKB-UniRule"/>
</dbReference>
<keyword evidence="8 9" id="KW-0346">Stress response</keyword>
<evidence type="ECO:0000256" key="1">
    <source>
        <dbReference type="ARBA" id="ARBA00009280"/>
    </source>
</evidence>
<feature type="region of interest" description="Disordered" evidence="11">
    <location>
        <begin position="478"/>
        <end position="516"/>
    </location>
</feature>
<dbReference type="Gene3D" id="3.40.50.10330">
    <property type="entry name" value="Probable inorganic polyphosphate/atp-NAD kinase, domain 1"/>
    <property type="match status" value="1"/>
</dbReference>
<evidence type="ECO:0000256" key="6">
    <source>
        <dbReference type="ARBA" id="ARBA00022821"/>
    </source>
</evidence>
<evidence type="ECO:0000256" key="7">
    <source>
        <dbReference type="ARBA" id="ARBA00022840"/>
    </source>
</evidence>
<keyword evidence="4 9" id="KW-0547">Nucleotide-binding</keyword>
<protein>
    <recommendedName>
        <fullName evidence="9 10">Diacylglycerol kinase</fullName>
        <ecNumber evidence="9 10">2.7.1.107</ecNumber>
    </recommendedName>
</protein>
<organism evidence="13 14">
    <name type="scientific">Colocasia esculenta</name>
    <name type="common">Wild taro</name>
    <name type="synonym">Arum esculentum</name>
    <dbReference type="NCBI Taxonomy" id="4460"/>
    <lineage>
        <taxon>Eukaryota</taxon>
        <taxon>Viridiplantae</taxon>
        <taxon>Streptophyta</taxon>
        <taxon>Embryophyta</taxon>
        <taxon>Tracheophyta</taxon>
        <taxon>Spermatophyta</taxon>
        <taxon>Magnoliopsida</taxon>
        <taxon>Liliopsida</taxon>
        <taxon>Araceae</taxon>
        <taxon>Aroideae</taxon>
        <taxon>Colocasieae</taxon>
        <taxon>Colocasia</taxon>
    </lineage>
</organism>
<comment type="similarity">
    <text evidence="1 9 10">Belongs to the eukaryotic diacylglycerol kinase family.</text>
</comment>
<dbReference type="GO" id="GO:0007200">
    <property type="term" value="P:phospholipase C-activating G protein-coupled receptor signaling pathway"/>
    <property type="evidence" value="ECO:0007669"/>
    <property type="project" value="UniProtKB-UniRule"/>
</dbReference>
<dbReference type="SMART" id="SM00046">
    <property type="entry name" value="DAGKc"/>
    <property type="match status" value="1"/>
</dbReference>
<dbReference type="GO" id="GO:0006952">
    <property type="term" value="P:defense response"/>
    <property type="evidence" value="ECO:0007669"/>
    <property type="project" value="UniProtKB-UniRule"/>
</dbReference>
<sequence>MGGSGPGFLDSIRKHLSAHRCEAGRDRAATVKADSPTRSGVKMEDCPSETEHILKEFYIPNYILDATADVESNPHTPECPVLVFINSKSGGQLGGDLLTTYRELLNNTQVFDLGEEAPDKVLHRVYGNLEKLKYNGDPLALEIENSLRLIVAGGDGTAGWLLGVVCDLKLPHPPAIATVPLGTGNNLPFSFGWGKNNPGTDRQSVKKFLKQVKEAREMKIDSWHIMMRMRTPTEGSCDPVAPLELPHSLHAFHRVSSSDSLNVEGHHTYRGGFWNYFSMGMDAQVSYAFHSERKLHPEKFKNQLMNQATYAKLGCTQGWFCASLIHPSSRNIAQLAQVKIMKRGSSHWEELQIPQSIRSIICLNLPSFSGGLNPWGTPNIRKKRDRGLTAPFVDDGLLEVVGFRDAWHGLVLLSSKGHGTRLAQAHRIRFEFHKGAAEDTFMRIDGEPWKQPLPKDDDTVVVEISHLGQVNMLATANCKSRSMHDPSLPSTDSHDDDEESDSEEDSEARRKFGAADTFRLPEDVDIAHLS</sequence>
<dbReference type="EMBL" id="NMUH01000889">
    <property type="protein sequence ID" value="MQL86281.1"/>
    <property type="molecule type" value="Genomic_DNA"/>
</dbReference>
<keyword evidence="7 9" id="KW-0067">ATP-binding</keyword>
<dbReference type="Gene3D" id="2.60.200.40">
    <property type="match status" value="1"/>
</dbReference>
<reference evidence="13" key="1">
    <citation type="submission" date="2017-07" db="EMBL/GenBank/DDBJ databases">
        <title>Taro Niue Genome Assembly and Annotation.</title>
        <authorList>
            <person name="Atibalentja N."/>
            <person name="Keating K."/>
            <person name="Fields C.J."/>
        </authorList>
    </citation>
    <scope>NUCLEOTIDE SEQUENCE</scope>
    <source>
        <strain evidence="13">Niue_2</strain>
        <tissue evidence="13">Leaf</tissue>
    </source>
</reference>
<dbReference type="InterPro" id="IPR017438">
    <property type="entry name" value="ATP-NAD_kinase_N"/>
</dbReference>
<comment type="function">
    <text evidence="9">Phosphorylates the second messenger diacylglycerol (DAG) to generate phosphatidic acid (PA), another important signaling molecule. PA is required for plant development and responses to abiotic stress and pathogen attack.</text>
</comment>